<feature type="transmembrane region" description="Helical" evidence="1">
    <location>
        <begin position="50"/>
        <end position="68"/>
    </location>
</feature>
<organism evidence="2 3">
    <name type="scientific">Sporothrix bragantina</name>
    <dbReference type="NCBI Taxonomy" id="671064"/>
    <lineage>
        <taxon>Eukaryota</taxon>
        <taxon>Fungi</taxon>
        <taxon>Dikarya</taxon>
        <taxon>Ascomycota</taxon>
        <taxon>Pezizomycotina</taxon>
        <taxon>Sordariomycetes</taxon>
        <taxon>Sordariomycetidae</taxon>
        <taxon>Ophiostomatales</taxon>
        <taxon>Ophiostomataceae</taxon>
        <taxon>Sporothrix</taxon>
    </lineage>
</organism>
<accession>A0ABP0BZY9</accession>
<sequence>MPFSISTALSALVGVEHVYILVLEMFLWTTPRGRKTFKLTPEFAQQSRPLAANMGLYNGFLAAGMFWGLSHPDPAFGRQIRLFFQSCITVAGIFGSATSSKRILYVQAIPAAVTLAATLLRI</sequence>
<dbReference type="PANTHER" id="PTHR38446:SF1">
    <property type="entry name" value="BLL0914 PROTEIN"/>
    <property type="match status" value="1"/>
</dbReference>
<evidence type="ECO:0000313" key="3">
    <source>
        <dbReference type="Proteomes" id="UP001642406"/>
    </source>
</evidence>
<evidence type="ECO:0008006" key="4">
    <source>
        <dbReference type="Google" id="ProtNLM"/>
    </source>
</evidence>
<feature type="transmembrane region" description="Helical" evidence="1">
    <location>
        <begin position="7"/>
        <end position="30"/>
    </location>
</feature>
<protein>
    <recommendedName>
        <fullName evidence="4">Integral membrane protein</fullName>
    </recommendedName>
</protein>
<keyword evidence="1" id="KW-1133">Transmembrane helix</keyword>
<dbReference type="EMBL" id="CAWUHC010000050">
    <property type="protein sequence ID" value="CAK7224639.1"/>
    <property type="molecule type" value="Genomic_DNA"/>
</dbReference>
<dbReference type="PANTHER" id="PTHR38446">
    <property type="entry name" value="BLL0914 PROTEIN"/>
    <property type="match status" value="1"/>
</dbReference>
<name>A0ABP0BZY9_9PEZI</name>
<dbReference type="InterPro" id="IPR009732">
    <property type="entry name" value="DUF1304"/>
</dbReference>
<gene>
    <name evidence="2" type="ORF">SBRCBS47491_005618</name>
</gene>
<dbReference type="Proteomes" id="UP001642406">
    <property type="component" value="Unassembled WGS sequence"/>
</dbReference>
<keyword evidence="3" id="KW-1185">Reference proteome</keyword>
<dbReference type="Pfam" id="PF06993">
    <property type="entry name" value="DUF1304"/>
    <property type="match status" value="1"/>
</dbReference>
<keyword evidence="1" id="KW-0472">Membrane</keyword>
<evidence type="ECO:0000256" key="1">
    <source>
        <dbReference type="SAM" id="Phobius"/>
    </source>
</evidence>
<keyword evidence="1" id="KW-0812">Transmembrane</keyword>
<evidence type="ECO:0000313" key="2">
    <source>
        <dbReference type="EMBL" id="CAK7224639.1"/>
    </source>
</evidence>
<feature type="transmembrane region" description="Helical" evidence="1">
    <location>
        <begin position="103"/>
        <end position="120"/>
    </location>
</feature>
<comment type="caution">
    <text evidence="2">The sequence shown here is derived from an EMBL/GenBank/DDBJ whole genome shotgun (WGS) entry which is preliminary data.</text>
</comment>
<proteinExistence type="predicted"/>
<reference evidence="2 3" key="1">
    <citation type="submission" date="2024-01" db="EMBL/GenBank/DDBJ databases">
        <authorList>
            <person name="Allen C."/>
            <person name="Tagirdzhanova G."/>
        </authorList>
    </citation>
    <scope>NUCLEOTIDE SEQUENCE [LARGE SCALE GENOMIC DNA]</scope>
</reference>